<accession>A0A074Z2X1</accession>
<evidence type="ECO:0000313" key="1">
    <source>
        <dbReference type="EMBL" id="KER21416.1"/>
    </source>
</evidence>
<dbReference type="EMBL" id="KL596969">
    <property type="protein sequence ID" value="KER21416.1"/>
    <property type="molecule type" value="Genomic_DNA"/>
</dbReference>
<dbReference type="KEGG" id="ovi:T265_10259"/>
<organism evidence="1 2">
    <name type="scientific">Opisthorchis viverrini</name>
    <name type="common">Southeast Asian liver fluke</name>
    <dbReference type="NCBI Taxonomy" id="6198"/>
    <lineage>
        <taxon>Eukaryota</taxon>
        <taxon>Metazoa</taxon>
        <taxon>Spiralia</taxon>
        <taxon>Lophotrochozoa</taxon>
        <taxon>Platyhelminthes</taxon>
        <taxon>Trematoda</taxon>
        <taxon>Digenea</taxon>
        <taxon>Opisthorchiida</taxon>
        <taxon>Opisthorchiata</taxon>
        <taxon>Opisthorchiidae</taxon>
        <taxon>Opisthorchis</taxon>
    </lineage>
</organism>
<dbReference type="Proteomes" id="UP000054324">
    <property type="component" value="Unassembled WGS sequence"/>
</dbReference>
<protein>
    <submittedName>
        <fullName evidence="1">Uncharacterized protein</fullName>
    </submittedName>
</protein>
<dbReference type="RefSeq" id="XP_009174842.1">
    <property type="nucleotide sequence ID" value="XM_009176578.1"/>
</dbReference>
<keyword evidence="2" id="KW-1185">Reference proteome</keyword>
<gene>
    <name evidence="1" type="ORF">T265_10259</name>
</gene>
<proteinExistence type="predicted"/>
<dbReference type="CTD" id="20324427"/>
<name>A0A074Z2X1_OPIVI</name>
<dbReference type="AlphaFoldDB" id="A0A074Z2X1"/>
<reference evidence="1 2" key="1">
    <citation type="submission" date="2013-11" db="EMBL/GenBank/DDBJ databases">
        <title>Opisthorchis viverrini - life in the bile duct.</title>
        <authorList>
            <person name="Young N.D."/>
            <person name="Nagarajan N."/>
            <person name="Lin S.J."/>
            <person name="Korhonen P.K."/>
            <person name="Jex A.R."/>
            <person name="Hall R.S."/>
            <person name="Safavi-Hemami H."/>
            <person name="Kaewkong W."/>
            <person name="Bertrand D."/>
            <person name="Gao S."/>
            <person name="Seet Q."/>
            <person name="Wongkham S."/>
            <person name="Teh B.T."/>
            <person name="Wongkham C."/>
            <person name="Intapan P.M."/>
            <person name="Maleewong W."/>
            <person name="Yang X."/>
            <person name="Hu M."/>
            <person name="Wang Z."/>
            <person name="Hofmann A."/>
            <person name="Sternberg P.W."/>
            <person name="Tan P."/>
            <person name="Wang J."/>
            <person name="Gasser R.B."/>
        </authorList>
    </citation>
    <scope>NUCLEOTIDE SEQUENCE [LARGE SCALE GENOMIC DNA]</scope>
</reference>
<dbReference type="GeneID" id="20324427"/>
<sequence length="142" mass="16250">MAVRHRKGATAERYDIYLCHTFLIKTEWIVLLRVYFSLGEQTDVAMGTSRVALWLERDFTDRKVLDSNTTSASRLPLPRLGQPGNIPAIGFFLVAWQLGTERVLQLNDFYYYHRVEKTGLFSQIRIVISSATSRPGPIQMPS</sequence>
<evidence type="ECO:0000313" key="2">
    <source>
        <dbReference type="Proteomes" id="UP000054324"/>
    </source>
</evidence>